<sequence length="452" mass="48500">MAMPIHDFLHDISADSIPAEVLCQGRRWLLDLLGVAICGTSTSMSQIARNHVVRHFGPGQKPARLLFDGRLASPAGAALAGGMTIDALDAHDGHRLTKGHVGCGVLPALMAMSEAEGELDDRTFLTGLVIGYEIGTRAGIALHRTVSDYHTSGAWVALAAAALGARVLRLDTARTREALGIAEYHGPRSQMMRCIDAPTMVKDGSGWGSMAGVSAAYLAADGFTGAPALTVEAPDVSDLWSDLGSKWRISEQYFKPFPICRWAQPALHAVLTLRAKHDLNSDMVAAVNLTTFHESKRLAIRSPETTEQAQYSTAFPVAVGLVHGTVEPEHISEASFANPEIRRLAEGMTITESAEFNSAFPSRRFSSVELQLKDGRVLRSGPIEAPGDPEVRASTAQIRTKFHACADSRLGVPRATAIDLAVERLADGSGAKVLFDLATAAVFDRQLDRRTY</sequence>
<dbReference type="InterPro" id="IPR045337">
    <property type="entry name" value="MmgE_PrpD_C"/>
</dbReference>
<dbReference type="EMBL" id="JAVIIZ010000019">
    <property type="protein sequence ID" value="MDX8475387.1"/>
    <property type="molecule type" value="Genomic_DNA"/>
</dbReference>
<protein>
    <submittedName>
        <fullName evidence="4">MmgE/PrpD family protein</fullName>
    </submittedName>
</protein>
<keyword evidence="5" id="KW-1185">Reference proteome</keyword>
<accession>A0ABU4XP52</accession>
<name>A0ABU4XP52_9HYPH</name>
<dbReference type="Gene3D" id="1.10.4100.10">
    <property type="entry name" value="2-methylcitrate dehydratase PrpD"/>
    <property type="match status" value="1"/>
</dbReference>
<reference evidence="4 5" key="1">
    <citation type="submission" date="2023-08" db="EMBL/GenBank/DDBJ databases">
        <title>Implementing the SeqCode for naming new Mesorhizobium species isolated from Vachellia karroo root nodules.</title>
        <authorList>
            <person name="Van Lill M."/>
        </authorList>
    </citation>
    <scope>NUCLEOTIDE SEQUENCE [LARGE SCALE GENOMIC DNA]</scope>
    <source>
        <strain evidence="4 5">VK23A</strain>
    </source>
</reference>
<dbReference type="InterPro" id="IPR042188">
    <property type="entry name" value="MmgE/PrpD_sf_2"/>
</dbReference>
<evidence type="ECO:0000259" key="2">
    <source>
        <dbReference type="Pfam" id="PF03972"/>
    </source>
</evidence>
<evidence type="ECO:0000256" key="1">
    <source>
        <dbReference type="ARBA" id="ARBA00006174"/>
    </source>
</evidence>
<comment type="similarity">
    <text evidence="1">Belongs to the PrpD family.</text>
</comment>
<dbReference type="SUPFAM" id="SSF103378">
    <property type="entry name" value="2-methylcitrate dehydratase PrpD"/>
    <property type="match status" value="1"/>
</dbReference>
<dbReference type="Proteomes" id="UP001271780">
    <property type="component" value="Unassembled WGS sequence"/>
</dbReference>
<dbReference type="InterPro" id="IPR005656">
    <property type="entry name" value="MmgE_PrpD"/>
</dbReference>
<dbReference type="Pfam" id="PF19305">
    <property type="entry name" value="MmgE_PrpD_C"/>
    <property type="match status" value="1"/>
</dbReference>
<feature type="domain" description="MmgE/PrpD N-terminal" evidence="2">
    <location>
        <begin position="6"/>
        <end position="230"/>
    </location>
</feature>
<evidence type="ECO:0000313" key="4">
    <source>
        <dbReference type="EMBL" id="MDX8475387.1"/>
    </source>
</evidence>
<dbReference type="InterPro" id="IPR042183">
    <property type="entry name" value="MmgE/PrpD_sf_1"/>
</dbReference>
<proteinExistence type="inferred from homology"/>
<evidence type="ECO:0000259" key="3">
    <source>
        <dbReference type="Pfam" id="PF19305"/>
    </source>
</evidence>
<organism evidence="4 5">
    <name type="scientific">Mesorhizobium dulcispinae</name>
    <dbReference type="NCBI Taxonomy" id="3072316"/>
    <lineage>
        <taxon>Bacteria</taxon>
        <taxon>Pseudomonadati</taxon>
        <taxon>Pseudomonadota</taxon>
        <taxon>Alphaproteobacteria</taxon>
        <taxon>Hyphomicrobiales</taxon>
        <taxon>Phyllobacteriaceae</taxon>
        <taxon>Mesorhizobium</taxon>
    </lineage>
</organism>
<comment type="caution">
    <text evidence="4">The sequence shown here is derived from an EMBL/GenBank/DDBJ whole genome shotgun (WGS) entry which is preliminary data.</text>
</comment>
<dbReference type="InterPro" id="IPR036148">
    <property type="entry name" value="MmgE/PrpD_sf"/>
</dbReference>
<evidence type="ECO:0000313" key="5">
    <source>
        <dbReference type="Proteomes" id="UP001271780"/>
    </source>
</evidence>
<dbReference type="Gene3D" id="3.30.1330.120">
    <property type="entry name" value="2-methylcitrate dehydratase PrpD"/>
    <property type="match status" value="1"/>
</dbReference>
<dbReference type="PANTHER" id="PTHR16943">
    <property type="entry name" value="2-METHYLCITRATE DEHYDRATASE-RELATED"/>
    <property type="match status" value="1"/>
</dbReference>
<dbReference type="InterPro" id="IPR045336">
    <property type="entry name" value="MmgE_PrpD_N"/>
</dbReference>
<dbReference type="PANTHER" id="PTHR16943:SF8">
    <property type="entry name" value="2-METHYLCITRATE DEHYDRATASE"/>
    <property type="match status" value="1"/>
</dbReference>
<gene>
    <name evidence="4" type="ORF">RFM27_25160</name>
</gene>
<feature type="domain" description="MmgE/PrpD C-terminal" evidence="3">
    <location>
        <begin position="257"/>
        <end position="425"/>
    </location>
</feature>
<dbReference type="Pfam" id="PF03972">
    <property type="entry name" value="MmgE_PrpD_N"/>
    <property type="match status" value="1"/>
</dbReference>
<dbReference type="RefSeq" id="WP_320318285.1">
    <property type="nucleotide sequence ID" value="NZ_JAVIIX010000018.1"/>
</dbReference>